<dbReference type="Proteomes" id="UP001519460">
    <property type="component" value="Unassembled WGS sequence"/>
</dbReference>
<dbReference type="EMBL" id="JACVVK020000014">
    <property type="protein sequence ID" value="KAK7504666.1"/>
    <property type="molecule type" value="Genomic_DNA"/>
</dbReference>
<comment type="caution">
    <text evidence="1">The sequence shown here is derived from an EMBL/GenBank/DDBJ whole genome shotgun (WGS) entry which is preliminary data.</text>
</comment>
<evidence type="ECO:0000313" key="1">
    <source>
        <dbReference type="EMBL" id="KAK7504666.1"/>
    </source>
</evidence>
<proteinExistence type="predicted"/>
<name>A0ABD0LZH8_9CAEN</name>
<dbReference type="AlphaFoldDB" id="A0ABD0LZH8"/>
<sequence length="115" mass="13364">MLALVESQHDQCFSELVRSVWVGRSARGVFYPTRDRLHARCECSMASVDLALFGCNPQWLHDWKLKLGEDVCKESVCETPLNEDKTKRRVFRKHVGPSKYRKSFCLLYPPTPYTL</sequence>
<keyword evidence="2" id="KW-1185">Reference proteome</keyword>
<protein>
    <submittedName>
        <fullName evidence="1">Uncharacterized protein</fullName>
    </submittedName>
</protein>
<organism evidence="1 2">
    <name type="scientific">Batillaria attramentaria</name>
    <dbReference type="NCBI Taxonomy" id="370345"/>
    <lineage>
        <taxon>Eukaryota</taxon>
        <taxon>Metazoa</taxon>
        <taxon>Spiralia</taxon>
        <taxon>Lophotrochozoa</taxon>
        <taxon>Mollusca</taxon>
        <taxon>Gastropoda</taxon>
        <taxon>Caenogastropoda</taxon>
        <taxon>Sorbeoconcha</taxon>
        <taxon>Cerithioidea</taxon>
        <taxon>Batillariidae</taxon>
        <taxon>Batillaria</taxon>
    </lineage>
</organism>
<accession>A0ABD0LZH8</accession>
<gene>
    <name evidence="1" type="ORF">BaRGS_00004152</name>
</gene>
<evidence type="ECO:0000313" key="2">
    <source>
        <dbReference type="Proteomes" id="UP001519460"/>
    </source>
</evidence>
<reference evidence="1 2" key="1">
    <citation type="journal article" date="2023" name="Sci. Data">
        <title>Genome assembly of the Korean intertidal mud-creeper Batillaria attramentaria.</title>
        <authorList>
            <person name="Patra A.K."/>
            <person name="Ho P.T."/>
            <person name="Jun S."/>
            <person name="Lee S.J."/>
            <person name="Kim Y."/>
            <person name="Won Y.J."/>
        </authorList>
    </citation>
    <scope>NUCLEOTIDE SEQUENCE [LARGE SCALE GENOMIC DNA]</scope>
    <source>
        <strain evidence="1">Wonlab-2016</strain>
    </source>
</reference>